<evidence type="ECO:0000256" key="3">
    <source>
        <dbReference type="ARBA" id="ARBA00038412"/>
    </source>
</evidence>
<dbReference type="GO" id="GO:0004519">
    <property type="term" value="F:endonuclease activity"/>
    <property type="evidence" value="ECO:0007669"/>
    <property type="project" value="InterPro"/>
</dbReference>
<evidence type="ECO:0000256" key="4">
    <source>
        <dbReference type="ARBA" id="ARBA00040194"/>
    </source>
</evidence>
<reference evidence="6 7" key="1">
    <citation type="submission" date="2018-07" db="EMBL/GenBank/DDBJ databases">
        <title>Lottiidibacillus patelloidae gen. nov., sp. nov., isolated from the intestinal tract of a marine limpet and the reclassification of B. taeanensis BH030017T, B. algicola KMM 3737T and B. hwajinpoensis SW-72T as genus Lottiidibacillus.</title>
        <authorList>
            <person name="Liu R."/>
            <person name="Huang Z."/>
        </authorList>
    </citation>
    <scope>NUCLEOTIDE SEQUENCE [LARGE SCALE GENOMIC DNA]</scope>
    <source>
        <strain evidence="6 7">BH030017</strain>
    </source>
</reference>
<dbReference type="AlphaFoldDB" id="A0A366Y2M1"/>
<feature type="domain" description="HNH nuclease" evidence="5">
    <location>
        <begin position="33"/>
        <end position="94"/>
    </location>
</feature>
<dbReference type="Gene3D" id="1.10.30.50">
    <property type="match status" value="1"/>
</dbReference>
<evidence type="ECO:0000256" key="2">
    <source>
        <dbReference type="ARBA" id="ARBA00022801"/>
    </source>
</evidence>
<dbReference type="InterPro" id="IPR002711">
    <property type="entry name" value="HNH"/>
</dbReference>
<comment type="caution">
    <text evidence="6">The sequence shown here is derived from an EMBL/GenBank/DDBJ whole genome shotgun (WGS) entry which is preliminary data.</text>
</comment>
<dbReference type="Pfam" id="PF01844">
    <property type="entry name" value="HNH"/>
    <property type="match status" value="1"/>
</dbReference>
<dbReference type="PANTHER" id="PTHR41286:SF1">
    <property type="entry name" value="HNH NUCLEASE YAJD-RELATED"/>
    <property type="match status" value="1"/>
</dbReference>
<protein>
    <recommendedName>
        <fullName evidence="4">Putative HNH nuclease YajD</fullName>
    </recommendedName>
</protein>
<dbReference type="Proteomes" id="UP000253314">
    <property type="component" value="Unassembled WGS sequence"/>
</dbReference>
<keyword evidence="1" id="KW-0540">Nuclease</keyword>
<dbReference type="OrthoDB" id="9811997at2"/>
<evidence type="ECO:0000313" key="6">
    <source>
        <dbReference type="EMBL" id="RBW70653.1"/>
    </source>
</evidence>
<keyword evidence="7" id="KW-1185">Reference proteome</keyword>
<proteinExistence type="inferred from homology"/>
<name>A0A366Y2M1_9BACI</name>
<comment type="similarity">
    <text evidence="3">Belongs to the HNH nuclease family.</text>
</comment>
<evidence type="ECO:0000256" key="1">
    <source>
        <dbReference type="ARBA" id="ARBA00022722"/>
    </source>
</evidence>
<dbReference type="PANTHER" id="PTHR41286">
    <property type="entry name" value="HNH NUCLEASE YAJD-RELATED"/>
    <property type="match status" value="1"/>
</dbReference>
<evidence type="ECO:0000259" key="5">
    <source>
        <dbReference type="SMART" id="SM00507"/>
    </source>
</evidence>
<dbReference type="GO" id="GO:0003676">
    <property type="term" value="F:nucleic acid binding"/>
    <property type="evidence" value="ECO:0007669"/>
    <property type="project" value="InterPro"/>
</dbReference>
<dbReference type="EMBL" id="QOCW01000004">
    <property type="protein sequence ID" value="RBW70653.1"/>
    <property type="molecule type" value="Genomic_DNA"/>
</dbReference>
<dbReference type="InterPro" id="IPR003615">
    <property type="entry name" value="HNH_nuc"/>
</dbReference>
<evidence type="ECO:0000313" key="7">
    <source>
        <dbReference type="Proteomes" id="UP000253314"/>
    </source>
</evidence>
<dbReference type="GO" id="GO:0005829">
    <property type="term" value="C:cytosol"/>
    <property type="evidence" value="ECO:0007669"/>
    <property type="project" value="TreeGrafter"/>
</dbReference>
<organism evidence="6 7">
    <name type="scientific">Bacillus taeanensis</name>
    <dbReference type="NCBI Taxonomy" id="273032"/>
    <lineage>
        <taxon>Bacteria</taxon>
        <taxon>Bacillati</taxon>
        <taxon>Bacillota</taxon>
        <taxon>Bacilli</taxon>
        <taxon>Bacillales</taxon>
        <taxon>Bacillaceae</taxon>
        <taxon>Bacillus</taxon>
    </lineage>
</organism>
<gene>
    <name evidence="6" type="ORF">DS031_06135</name>
</gene>
<dbReference type="GO" id="GO:0016787">
    <property type="term" value="F:hydrolase activity"/>
    <property type="evidence" value="ECO:0007669"/>
    <property type="project" value="UniProtKB-KW"/>
</dbReference>
<sequence>MGIFYEQSKMFSGENSGTWAGGDIDYYGPNWRSQRRKARERDYFTCQDCGITEEEFGQELSVHHIIPFRNFNGNWEKANQLSNLVALCEYPCHRKRHSKMNK</sequence>
<dbReference type="GO" id="GO:0008270">
    <property type="term" value="F:zinc ion binding"/>
    <property type="evidence" value="ECO:0007669"/>
    <property type="project" value="InterPro"/>
</dbReference>
<keyword evidence="2" id="KW-0378">Hydrolase</keyword>
<accession>A0A366Y2M1</accession>
<dbReference type="CDD" id="cd00085">
    <property type="entry name" value="HNHc"/>
    <property type="match status" value="1"/>
</dbReference>
<dbReference type="SMART" id="SM00507">
    <property type="entry name" value="HNHc"/>
    <property type="match status" value="1"/>
</dbReference>